<name>A0A1Y2HHW4_9FUNG</name>
<accession>A0A1Y2HHW4</accession>
<feature type="compositionally biased region" description="Polar residues" evidence="1">
    <location>
        <begin position="21"/>
        <end position="30"/>
    </location>
</feature>
<organism evidence="2 3">
    <name type="scientific">Catenaria anguillulae PL171</name>
    <dbReference type="NCBI Taxonomy" id="765915"/>
    <lineage>
        <taxon>Eukaryota</taxon>
        <taxon>Fungi</taxon>
        <taxon>Fungi incertae sedis</taxon>
        <taxon>Blastocladiomycota</taxon>
        <taxon>Blastocladiomycetes</taxon>
        <taxon>Blastocladiales</taxon>
        <taxon>Catenariaceae</taxon>
        <taxon>Catenaria</taxon>
    </lineage>
</organism>
<proteinExistence type="predicted"/>
<reference evidence="2 3" key="1">
    <citation type="submission" date="2016-07" db="EMBL/GenBank/DDBJ databases">
        <title>Pervasive Adenine N6-methylation of Active Genes in Fungi.</title>
        <authorList>
            <consortium name="DOE Joint Genome Institute"/>
            <person name="Mondo S.J."/>
            <person name="Dannebaum R.O."/>
            <person name="Kuo R.C."/>
            <person name="Labutti K."/>
            <person name="Haridas S."/>
            <person name="Kuo A."/>
            <person name="Salamov A."/>
            <person name="Ahrendt S.R."/>
            <person name="Lipzen A."/>
            <person name="Sullivan W."/>
            <person name="Andreopoulos W.B."/>
            <person name="Clum A."/>
            <person name="Lindquist E."/>
            <person name="Daum C."/>
            <person name="Ramamoorthy G.K."/>
            <person name="Gryganskyi A."/>
            <person name="Culley D."/>
            <person name="Magnuson J.K."/>
            <person name="James T.Y."/>
            <person name="O'Malley M.A."/>
            <person name="Stajich J.E."/>
            <person name="Spatafora J.W."/>
            <person name="Visel A."/>
            <person name="Grigoriev I.V."/>
        </authorList>
    </citation>
    <scope>NUCLEOTIDE SEQUENCE [LARGE SCALE GENOMIC DNA]</scope>
    <source>
        <strain evidence="2 3">PL171</strain>
    </source>
</reference>
<keyword evidence="3" id="KW-1185">Reference proteome</keyword>
<feature type="region of interest" description="Disordered" evidence="1">
    <location>
        <begin position="1"/>
        <end position="74"/>
    </location>
</feature>
<dbReference type="AlphaFoldDB" id="A0A1Y2HHW4"/>
<sequence length="110" mass="12337">MACGEFETPVPAPSILPAANSMPTMQSWPENQLPCFRRPHPTFRPTFTKSPTMPPTTARRNAKADGVLQSHSSSQVDISMFTTQEDHPNPKPKHDRLGDSMFQLLRLQVH</sequence>
<gene>
    <name evidence="2" type="ORF">BCR44DRAFT_27590</name>
</gene>
<protein>
    <submittedName>
        <fullName evidence="2">Uncharacterized protein</fullName>
    </submittedName>
</protein>
<dbReference type="Proteomes" id="UP000193411">
    <property type="component" value="Unassembled WGS sequence"/>
</dbReference>
<evidence type="ECO:0000256" key="1">
    <source>
        <dbReference type="SAM" id="MobiDB-lite"/>
    </source>
</evidence>
<evidence type="ECO:0000313" key="3">
    <source>
        <dbReference type="Proteomes" id="UP000193411"/>
    </source>
</evidence>
<comment type="caution">
    <text evidence="2">The sequence shown here is derived from an EMBL/GenBank/DDBJ whole genome shotgun (WGS) entry which is preliminary data.</text>
</comment>
<dbReference type="EMBL" id="MCFL01000030">
    <property type="protein sequence ID" value="ORZ34190.1"/>
    <property type="molecule type" value="Genomic_DNA"/>
</dbReference>
<evidence type="ECO:0000313" key="2">
    <source>
        <dbReference type="EMBL" id="ORZ34190.1"/>
    </source>
</evidence>